<keyword evidence="13 17" id="KW-0961">Cell wall biogenesis/degradation</keyword>
<feature type="binding site" evidence="17">
    <location>
        <begin position="92"/>
        <end position="94"/>
    </location>
    <ligand>
        <name>UDP-N-acetyl-alpha-D-glucosamine</name>
        <dbReference type="ChEBI" id="CHEBI:57705"/>
    </ligand>
</feature>
<evidence type="ECO:0000256" key="12">
    <source>
        <dbReference type="ARBA" id="ARBA00023315"/>
    </source>
</evidence>
<comment type="pathway">
    <text evidence="2 17">Nucleotide-sugar biosynthesis; UDP-N-acetyl-alpha-D-glucosamine biosynthesis; UDP-N-acetyl-alpha-D-glucosamine from N-acetyl-alpha-D-glucosamine 1-phosphate: step 1/1.</text>
</comment>
<dbReference type="NCBIfam" id="NF010932">
    <property type="entry name" value="PRK14352.1"/>
    <property type="match status" value="1"/>
</dbReference>
<feature type="binding site" evidence="17">
    <location>
        <position position="415"/>
    </location>
    <ligand>
        <name>acetyl-CoA</name>
        <dbReference type="ChEBI" id="CHEBI:57288"/>
    </ligand>
</feature>
<dbReference type="GO" id="GO:0005737">
    <property type="term" value="C:cytoplasm"/>
    <property type="evidence" value="ECO:0007669"/>
    <property type="project" value="UniProtKB-SubCell"/>
</dbReference>
<feature type="binding site" evidence="17">
    <location>
        <position position="162"/>
    </location>
    <ligand>
        <name>UDP-N-acetyl-alpha-D-glucosamine</name>
        <dbReference type="ChEBI" id="CHEBI:57705"/>
    </ligand>
</feature>
<feature type="region of interest" description="Pyrophosphorylase" evidence="17">
    <location>
        <begin position="1"/>
        <end position="222"/>
    </location>
</feature>
<evidence type="ECO:0000256" key="18">
    <source>
        <dbReference type="SAM" id="MobiDB-lite"/>
    </source>
</evidence>
<feature type="region of interest" description="N-acetyltransferase" evidence="17">
    <location>
        <begin position="244"/>
        <end position="468"/>
    </location>
</feature>
<dbReference type="InterPro" id="IPR011004">
    <property type="entry name" value="Trimer_LpxA-like_sf"/>
</dbReference>
<dbReference type="Gene3D" id="3.90.550.10">
    <property type="entry name" value="Spore Coat Polysaccharide Biosynthesis Protein SpsA, Chain A"/>
    <property type="match status" value="1"/>
</dbReference>
<feature type="binding site" evidence="17">
    <location>
        <position position="220"/>
    </location>
    <ligand>
        <name>UDP-N-acetyl-alpha-D-glucosamine</name>
        <dbReference type="ChEBI" id="CHEBI:57705"/>
    </ligand>
</feature>
<evidence type="ECO:0000256" key="16">
    <source>
        <dbReference type="ARBA" id="ARBA00049628"/>
    </source>
</evidence>
<dbReference type="EC" id="2.7.7.23" evidence="17"/>
<dbReference type="GO" id="GO:0000902">
    <property type="term" value="P:cell morphogenesis"/>
    <property type="evidence" value="ECO:0007669"/>
    <property type="project" value="UniProtKB-UniRule"/>
</dbReference>
<dbReference type="GO" id="GO:0009252">
    <property type="term" value="P:peptidoglycan biosynthetic process"/>
    <property type="evidence" value="ECO:0007669"/>
    <property type="project" value="UniProtKB-UniRule"/>
</dbReference>
<dbReference type="GO" id="GO:0071555">
    <property type="term" value="P:cell wall organization"/>
    <property type="evidence" value="ECO:0007669"/>
    <property type="project" value="UniProtKB-KW"/>
</dbReference>
<comment type="similarity">
    <text evidence="17">In the C-terminal section; belongs to the transferase hexapeptide repeat family.</text>
</comment>
<dbReference type="UniPathway" id="UPA00113">
    <property type="reaction ID" value="UER00532"/>
</dbReference>
<organism evidence="20 21">
    <name type="scientific">Actinacidiphila paucisporea</name>
    <dbReference type="NCBI Taxonomy" id="310782"/>
    <lineage>
        <taxon>Bacteria</taxon>
        <taxon>Bacillati</taxon>
        <taxon>Actinomycetota</taxon>
        <taxon>Actinomycetes</taxon>
        <taxon>Kitasatosporales</taxon>
        <taxon>Streptomycetaceae</taxon>
        <taxon>Actinacidiphila</taxon>
    </lineage>
</organism>
<evidence type="ECO:0000256" key="6">
    <source>
        <dbReference type="ARBA" id="ARBA00022723"/>
    </source>
</evidence>
<evidence type="ECO:0000256" key="3">
    <source>
        <dbReference type="ARBA" id="ARBA00022490"/>
    </source>
</evidence>
<keyword evidence="8 17" id="KW-0460">Magnesium</keyword>
<dbReference type="CDD" id="cd03353">
    <property type="entry name" value="LbH_GlmU_C"/>
    <property type="match status" value="1"/>
</dbReference>
<dbReference type="GO" id="GO:0008360">
    <property type="term" value="P:regulation of cell shape"/>
    <property type="evidence" value="ECO:0007669"/>
    <property type="project" value="UniProtKB-KW"/>
</dbReference>
<dbReference type="GO" id="GO:0000287">
    <property type="term" value="F:magnesium ion binding"/>
    <property type="evidence" value="ECO:0007669"/>
    <property type="project" value="UniProtKB-UniRule"/>
</dbReference>
<feature type="binding site" evidence="17">
    <location>
        <position position="358"/>
    </location>
    <ligand>
        <name>UDP-N-acetyl-alpha-D-glucosamine</name>
        <dbReference type="ChEBI" id="CHEBI:57705"/>
    </ligand>
</feature>
<evidence type="ECO:0000313" key="20">
    <source>
        <dbReference type="EMBL" id="SHL97974.1"/>
    </source>
</evidence>
<feature type="domain" description="Nucleotidyl transferase" evidence="19">
    <location>
        <begin position="6"/>
        <end position="213"/>
    </location>
</feature>
<keyword evidence="6 17" id="KW-0479">Metal-binding</keyword>
<feature type="region of interest" description="Disordered" evidence="18">
    <location>
        <begin position="443"/>
        <end position="468"/>
    </location>
</feature>
<dbReference type="CDD" id="cd02540">
    <property type="entry name" value="GT2_GlmU_N_bac"/>
    <property type="match status" value="1"/>
</dbReference>
<comment type="pathway">
    <text evidence="1 17">Nucleotide-sugar biosynthesis; UDP-N-acetyl-alpha-D-glucosamine biosynthesis; N-acetyl-alpha-D-glucosamine 1-phosphate from alpha-D-glucosamine 6-phosphate (route II): step 2/2.</text>
</comment>
<sequence length="468" mass="48374">MKSATPKVLHPICGRSLLGHVVAASRELDPEQLVVVVGHGREQVVEHLSAADPAALTAVQQEQNGTGHAVRVGLDELSAQGAVLDGTVVVTYGDTPLLTAGTLATLVAAHRTDGNAVTVLTAKVPDPTGYGRIVRDLTDGQVTAIVEQKDASPDQLTISEINSGVYAYDAALLAEALTKITTDNSQAEEYLTDTLAILREAGHRVGAYTAADHREIAGVNNRVQLAEARRVLNDRLLHRAMLDGATIVDPGSTWLDADVVLEPDTVIHPNTQLLGRTTVATGAEVGPNCTLTDTAVGAGARISNAVAQEAEVGPEANVGPYAYLRPGAKLGRGAKAGTYVEMKNASIGDGTKVPHLSYVGDATIGEHTNIGAASVFVNYDGEAKHHTTIGSYCKTGSDNMFVAPVVVGDGAYTAAGSVITKDVPAGSLAVARGQQRNIEGWVARKRPGSAAAQAAERAESAGSDASNG</sequence>
<protein>
    <recommendedName>
        <fullName evidence="17">Bifunctional protein GlmU</fullName>
    </recommendedName>
    <domain>
        <recommendedName>
            <fullName evidence="17">UDP-N-acetylglucosamine pyrophosphorylase</fullName>
            <ecNumber evidence="17">2.7.7.23</ecNumber>
        </recommendedName>
        <alternativeName>
            <fullName evidence="17">N-acetylglucosamine-1-phosphate uridyltransferase</fullName>
        </alternativeName>
    </domain>
    <domain>
        <recommendedName>
            <fullName evidence="17">Glucosamine-1-phosphate N-acetyltransferase</fullName>
            <ecNumber evidence="17">2.3.1.157</ecNumber>
        </recommendedName>
    </domain>
</protein>
<comment type="caution">
    <text evidence="17">Lacks conserved residue(s) required for the propagation of feature annotation.</text>
</comment>
<feature type="binding site" evidence="17">
    <location>
        <position position="94"/>
    </location>
    <ligand>
        <name>Mg(2+)</name>
        <dbReference type="ChEBI" id="CHEBI:18420"/>
    </ligand>
</feature>
<dbReference type="InterPro" id="IPR005882">
    <property type="entry name" value="Bifunctional_GlmU"/>
</dbReference>
<dbReference type="Pfam" id="PF00483">
    <property type="entry name" value="NTP_transferase"/>
    <property type="match status" value="1"/>
</dbReference>
<comment type="pathway">
    <text evidence="17">Bacterial outer membrane biogenesis; LPS lipid A biosynthesis.</text>
</comment>
<evidence type="ECO:0000256" key="2">
    <source>
        <dbReference type="ARBA" id="ARBA00005208"/>
    </source>
</evidence>
<dbReference type="InterPro" id="IPR050065">
    <property type="entry name" value="GlmU-like"/>
</dbReference>
<dbReference type="InterPro" id="IPR029044">
    <property type="entry name" value="Nucleotide-diphossugar_trans"/>
</dbReference>
<evidence type="ECO:0000256" key="5">
    <source>
        <dbReference type="ARBA" id="ARBA00022695"/>
    </source>
</evidence>
<comment type="function">
    <text evidence="16 17">Catalyzes the last two sequential reactions in the de novo biosynthetic pathway for UDP-N-acetylglucosamine (UDP-GlcNAc). The C-terminal domain catalyzes the transfer of acetyl group from acetyl coenzyme A to glucosamine-1-phosphate (GlcN-1-P) to produce N-acetylglucosamine-1-phosphate (GlcNAc-1-P), which is converted into UDP-GlcNAc by the transfer of uridine 5-monophosphate (from uridine 5-triphosphate), a reaction catalyzed by the N-terminal domain.</text>
</comment>
<feature type="binding site" evidence="17">
    <location>
        <position position="131"/>
    </location>
    <ligand>
        <name>UDP-N-acetyl-alpha-D-glucosamine</name>
        <dbReference type="ChEBI" id="CHEBI:57705"/>
    </ligand>
</feature>
<feature type="binding site" evidence="17">
    <location>
        <position position="220"/>
    </location>
    <ligand>
        <name>Mg(2+)</name>
        <dbReference type="ChEBI" id="CHEBI:18420"/>
    </ligand>
</feature>
<comment type="subcellular location">
    <subcellularLocation>
        <location evidence="17">Cytoplasm</location>
    </subcellularLocation>
</comment>
<dbReference type="SUPFAM" id="SSF51161">
    <property type="entry name" value="Trimeric LpxA-like enzymes"/>
    <property type="match status" value="1"/>
</dbReference>
<accession>A0A1M7F1N4</accession>
<dbReference type="PANTHER" id="PTHR43584:SF3">
    <property type="entry name" value="BIFUNCTIONAL PROTEIN GLMU"/>
    <property type="match status" value="1"/>
</dbReference>
<comment type="catalytic activity">
    <reaction evidence="15 17">
        <text>N-acetyl-alpha-D-glucosamine 1-phosphate + UTP + H(+) = UDP-N-acetyl-alpha-D-glucosamine + diphosphate</text>
        <dbReference type="Rhea" id="RHEA:13509"/>
        <dbReference type="ChEBI" id="CHEBI:15378"/>
        <dbReference type="ChEBI" id="CHEBI:33019"/>
        <dbReference type="ChEBI" id="CHEBI:46398"/>
        <dbReference type="ChEBI" id="CHEBI:57705"/>
        <dbReference type="ChEBI" id="CHEBI:57776"/>
        <dbReference type="EC" id="2.7.7.23"/>
    </reaction>
</comment>
<keyword evidence="11 17" id="KW-0511">Multifunctional enzyme</keyword>
<keyword evidence="9 17" id="KW-0133">Cell shape</keyword>
<dbReference type="GO" id="GO:0009245">
    <property type="term" value="P:lipid A biosynthetic process"/>
    <property type="evidence" value="ECO:0007669"/>
    <property type="project" value="UniProtKB-UniRule"/>
</dbReference>
<feature type="binding site" evidence="17">
    <location>
        <position position="7"/>
    </location>
    <ligand>
        <name>UDP-N-acetyl-alpha-D-glucosamine</name>
        <dbReference type="ChEBI" id="CHEBI:57705"/>
    </ligand>
</feature>
<dbReference type="GO" id="GO:0003977">
    <property type="term" value="F:UDP-N-acetylglucosamine diphosphorylase activity"/>
    <property type="evidence" value="ECO:0007669"/>
    <property type="project" value="UniProtKB-UniRule"/>
</dbReference>
<proteinExistence type="inferred from homology"/>
<evidence type="ECO:0000256" key="8">
    <source>
        <dbReference type="ARBA" id="ARBA00022842"/>
    </source>
</evidence>
<dbReference type="UniPathway" id="UPA00973"/>
<keyword evidence="21" id="KW-1185">Reference proteome</keyword>
<dbReference type="NCBIfam" id="TIGR01173">
    <property type="entry name" value="glmU"/>
    <property type="match status" value="1"/>
</dbReference>
<comment type="similarity">
    <text evidence="17">In the N-terminal section; belongs to the N-acetylglucosamine-1-phosphate uridyltransferase family.</text>
</comment>
<keyword evidence="3 17" id="KW-0963">Cytoplasm</keyword>
<evidence type="ECO:0000256" key="7">
    <source>
        <dbReference type="ARBA" id="ARBA00022737"/>
    </source>
</evidence>
<feature type="active site" description="Proton acceptor" evidence="17">
    <location>
        <position position="355"/>
    </location>
</feature>
<feature type="binding site" evidence="17">
    <location>
        <position position="60"/>
    </location>
    <ligand>
        <name>UDP-N-acetyl-alpha-D-glucosamine</name>
        <dbReference type="ChEBI" id="CHEBI:57705"/>
    </ligand>
</feature>
<dbReference type="GO" id="GO:0006048">
    <property type="term" value="P:UDP-N-acetylglucosamine biosynthetic process"/>
    <property type="evidence" value="ECO:0007669"/>
    <property type="project" value="UniProtKB-UniPathway"/>
</dbReference>
<dbReference type="AlphaFoldDB" id="A0A1M7F1N4"/>
<comment type="cofactor">
    <cofactor evidence="17">
        <name>Mg(2+)</name>
        <dbReference type="ChEBI" id="CHEBI:18420"/>
    </cofactor>
    <text evidence="17">Binds 1 Mg(2+) ion per subunit.</text>
</comment>
<keyword evidence="12 17" id="KW-0012">Acyltransferase</keyword>
<dbReference type="InterPro" id="IPR005835">
    <property type="entry name" value="NTP_transferase_dom"/>
</dbReference>
<evidence type="ECO:0000256" key="13">
    <source>
        <dbReference type="ARBA" id="ARBA00023316"/>
    </source>
</evidence>
<dbReference type="GO" id="GO:0016020">
    <property type="term" value="C:membrane"/>
    <property type="evidence" value="ECO:0007669"/>
    <property type="project" value="GOC"/>
</dbReference>
<evidence type="ECO:0000256" key="4">
    <source>
        <dbReference type="ARBA" id="ARBA00022679"/>
    </source>
</evidence>
<gene>
    <name evidence="17" type="primary">glmU</name>
    <name evidence="20" type="ORF">SAMN05216499_107166</name>
</gene>
<evidence type="ECO:0000256" key="14">
    <source>
        <dbReference type="ARBA" id="ARBA00048247"/>
    </source>
</evidence>
<feature type="binding site" evidence="17">
    <location>
        <position position="397"/>
    </location>
    <ligand>
        <name>acetyl-CoA</name>
        <dbReference type="ChEBI" id="CHEBI:57288"/>
    </ligand>
</feature>
<dbReference type="Proteomes" id="UP000184111">
    <property type="component" value="Unassembled WGS sequence"/>
</dbReference>
<dbReference type="HAMAP" id="MF_01631">
    <property type="entry name" value="GlmU"/>
    <property type="match status" value="1"/>
</dbReference>
<feature type="binding site" evidence="17">
    <location>
        <position position="147"/>
    </location>
    <ligand>
        <name>UDP-N-acetyl-alpha-D-glucosamine</name>
        <dbReference type="ChEBI" id="CHEBI:57705"/>
    </ligand>
</feature>
<keyword evidence="5 17" id="KW-0548">Nucleotidyltransferase</keyword>
<dbReference type="STRING" id="310782.SAMN05216499_107166"/>
<evidence type="ECO:0000256" key="10">
    <source>
        <dbReference type="ARBA" id="ARBA00022984"/>
    </source>
</evidence>
<dbReference type="SUPFAM" id="SSF53448">
    <property type="entry name" value="Nucleotide-diphospho-sugar transferases"/>
    <property type="match status" value="1"/>
</dbReference>
<feature type="binding site" evidence="17">
    <location>
        <position position="325"/>
    </location>
    <ligand>
        <name>UDP-N-acetyl-alpha-D-glucosamine</name>
        <dbReference type="ChEBI" id="CHEBI:57705"/>
    </ligand>
</feature>
<name>A0A1M7F1N4_9ACTN</name>
<comment type="subunit">
    <text evidence="17">Homotrimer.</text>
</comment>
<evidence type="ECO:0000259" key="19">
    <source>
        <dbReference type="Pfam" id="PF00483"/>
    </source>
</evidence>
<keyword evidence="7 17" id="KW-0677">Repeat</keyword>
<feature type="binding site" evidence="17">
    <location>
        <position position="369"/>
    </location>
    <ligand>
        <name>UDP-N-acetyl-alpha-D-glucosamine</name>
        <dbReference type="ChEBI" id="CHEBI:57705"/>
    </ligand>
</feature>
<evidence type="ECO:0000256" key="1">
    <source>
        <dbReference type="ARBA" id="ARBA00005166"/>
    </source>
</evidence>
<dbReference type="InterPro" id="IPR038009">
    <property type="entry name" value="GlmU_C_LbH"/>
</dbReference>
<evidence type="ECO:0000256" key="15">
    <source>
        <dbReference type="ARBA" id="ARBA00048493"/>
    </source>
</evidence>
<evidence type="ECO:0000256" key="17">
    <source>
        <dbReference type="HAMAP-Rule" id="MF_01631"/>
    </source>
</evidence>
<comment type="catalytic activity">
    <reaction evidence="14 17">
        <text>alpha-D-glucosamine 1-phosphate + acetyl-CoA = N-acetyl-alpha-D-glucosamine 1-phosphate + CoA + H(+)</text>
        <dbReference type="Rhea" id="RHEA:13725"/>
        <dbReference type="ChEBI" id="CHEBI:15378"/>
        <dbReference type="ChEBI" id="CHEBI:57287"/>
        <dbReference type="ChEBI" id="CHEBI:57288"/>
        <dbReference type="ChEBI" id="CHEBI:57776"/>
        <dbReference type="ChEBI" id="CHEBI:58516"/>
        <dbReference type="EC" id="2.3.1.157"/>
    </reaction>
</comment>
<evidence type="ECO:0000256" key="11">
    <source>
        <dbReference type="ARBA" id="ARBA00023268"/>
    </source>
</evidence>
<evidence type="ECO:0000313" key="21">
    <source>
        <dbReference type="Proteomes" id="UP000184111"/>
    </source>
</evidence>
<feature type="region of interest" description="Linker" evidence="17">
    <location>
        <begin position="223"/>
        <end position="243"/>
    </location>
</feature>
<reference evidence="20 21" key="1">
    <citation type="submission" date="2016-11" db="EMBL/GenBank/DDBJ databases">
        <authorList>
            <person name="Jaros S."/>
            <person name="Januszkiewicz K."/>
            <person name="Wedrychowicz H."/>
        </authorList>
    </citation>
    <scope>NUCLEOTIDE SEQUENCE [LARGE SCALE GENOMIC DNA]</scope>
    <source>
        <strain evidence="20 21">CGMCC 4.2025</strain>
    </source>
</reference>
<feature type="binding site" evidence="17">
    <location>
        <begin position="378"/>
        <end position="379"/>
    </location>
    <ligand>
        <name>acetyl-CoA</name>
        <dbReference type="ChEBI" id="CHEBI:57288"/>
    </ligand>
</feature>
<dbReference type="GO" id="GO:0019134">
    <property type="term" value="F:glucosamine-1-phosphate N-acetyltransferase activity"/>
    <property type="evidence" value="ECO:0007669"/>
    <property type="project" value="UniProtKB-UniRule"/>
</dbReference>
<dbReference type="PANTHER" id="PTHR43584">
    <property type="entry name" value="NUCLEOTIDYL TRANSFERASE"/>
    <property type="match status" value="1"/>
</dbReference>
<evidence type="ECO:0000256" key="9">
    <source>
        <dbReference type="ARBA" id="ARBA00022960"/>
    </source>
</evidence>
<feature type="binding site" evidence="17">
    <location>
        <position position="432"/>
    </location>
    <ligand>
        <name>acetyl-CoA</name>
        <dbReference type="ChEBI" id="CHEBI:57288"/>
    </ligand>
</feature>
<feature type="binding site" evidence="17">
    <location>
        <position position="372"/>
    </location>
    <ligand>
        <name>acetyl-CoA</name>
        <dbReference type="ChEBI" id="CHEBI:57288"/>
    </ligand>
</feature>
<feature type="binding site" evidence="17">
    <location>
        <position position="343"/>
    </location>
    <ligand>
        <name>UDP-N-acetyl-alpha-D-glucosamine</name>
        <dbReference type="ChEBI" id="CHEBI:57705"/>
    </ligand>
</feature>
<dbReference type="EMBL" id="FRBI01000007">
    <property type="protein sequence ID" value="SHL97974.1"/>
    <property type="molecule type" value="Genomic_DNA"/>
</dbReference>
<dbReference type="Gene3D" id="2.160.10.10">
    <property type="entry name" value="Hexapeptide repeat proteins"/>
    <property type="match status" value="1"/>
</dbReference>
<keyword evidence="4 17" id="KW-0808">Transferase</keyword>
<dbReference type="EC" id="2.3.1.157" evidence="17"/>
<keyword evidence="10 17" id="KW-0573">Peptidoglycan synthesis</keyword>
<feature type="binding site" evidence="17">
    <location>
        <begin position="65"/>
        <end position="66"/>
    </location>
    <ligand>
        <name>UDP-N-acetyl-alpha-D-glucosamine</name>
        <dbReference type="ChEBI" id="CHEBI:57705"/>
    </ligand>
</feature>